<comment type="subcellular location">
    <subcellularLocation>
        <location evidence="1">Mitochondrion</location>
    </subcellularLocation>
</comment>
<dbReference type="EMBL" id="JBHFEH010000007">
    <property type="protein sequence ID" value="KAL2056520.1"/>
    <property type="molecule type" value="Genomic_DNA"/>
</dbReference>
<feature type="compositionally biased region" description="Acidic residues" evidence="7">
    <location>
        <begin position="245"/>
        <end position="268"/>
    </location>
</feature>
<dbReference type="InterPro" id="IPR018305">
    <property type="entry name" value="Ribosomal_m50"/>
</dbReference>
<evidence type="ECO:0000256" key="5">
    <source>
        <dbReference type="ARBA" id="ARBA00023274"/>
    </source>
</evidence>
<keyword evidence="9" id="KW-1185">Reference proteome</keyword>
<protein>
    <recommendedName>
        <fullName evidence="6">Large ribosomal subunit protein mL50</fullName>
    </recommendedName>
</protein>
<feature type="compositionally biased region" description="Basic and acidic residues" evidence="7">
    <location>
        <begin position="86"/>
        <end position="105"/>
    </location>
</feature>
<feature type="compositionally biased region" description="Acidic residues" evidence="7">
    <location>
        <begin position="106"/>
        <end position="117"/>
    </location>
</feature>
<dbReference type="Proteomes" id="UP001590951">
    <property type="component" value="Unassembled WGS sequence"/>
</dbReference>
<feature type="region of interest" description="Disordered" evidence="7">
    <location>
        <begin position="64"/>
        <end position="125"/>
    </location>
</feature>
<evidence type="ECO:0000256" key="6">
    <source>
        <dbReference type="ARBA" id="ARBA00035183"/>
    </source>
</evidence>
<name>A0ABR4BFT1_9LECA</name>
<keyword evidence="5" id="KW-0687">Ribonucleoprotein</keyword>
<comment type="caution">
    <text evidence="8">The sequence shown here is derived from an EMBL/GenBank/DDBJ whole genome shotgun (WGS) entry which is preliminary data.</text>
</comment>
<evidence type="ECO:0000256" key="2">
    <source>
        <dbReference type="ARBA" id="ARBA00008860"/>
    </source>
</evidence>
<gene>
    <name evidence="8" type="ORF">ABVK25_002914</name>
</gene>
<evidence type="ECO:0000256" key="1">
    <source>
        <dbReference type="ARBA" id="ARBA00004173"/>
    </source>
</evidence>
<evidence type="ECO:0000256" key="7">
    <source>
        <dbReference type="SAM" id="MobiDB-lite"/>
    </source>
</evidence>
<organism evidence="8 9">
    <name type="scientific">Lepraria finkii</name>
    <dbReference type="NCBI Taxonomy" id="1340010"/>
    <lineage>
        <taxon>Eukaryota</taxon>
        <taxon>Fungi</taxon>
        <taxon>Dikarya</taxon>
        <taxon>Ascomycota</taxon>
        <taxon>Pezizomycotina</taxon>
        <taxon>Lecanoromycetes</taxon>
        <taxon>OSLEUM clade</taxon>
        <taxon>Lecanoromycetidae</taxon>
        <taxon>Lecanorales</taxon>
        <taxon>Lecanorineae</taxon>
        <taxon>Stereocaulaceae</taxon>
        <taxon>Lepraria</taxon>
    </lineage>
</organism>
<sequence length="453" mass="51276">MAPASRIGAIASRASLHNTSRSSFICLKCRFLSYRAAQKSNSSTNHLPSRRHASSFINTEKWRKKIWGSENPPGQEDPYGAPGALDQRRRERGVEDPEPSAKEIETSVEDPDDVEEDITPRGPHYKRATTWEGLERVGYRNWGKEQFDEEYPFEGFMGPKLESREKIITAVHRALVEVFALKQADLPLVLDYNAGDVFLDDVDDFLLRLAKEARFEIDATGEGRLVLEDEELQGFIVGSITPREEAEEEDEDSEGNMQCEEEREEDRELIEGENPGQLTKKEAEDAGHLDASSPAIKPQVVKIESPAELETSDQPVTDEIPNPSSIRNHFLLLPVDNNWRNVSLKDQEVKFAVLKRVMQLTGIRIPDPEIANITNSKLLLSHLVKKPKPKKLAENLLANEVAGLPNVQIWERRYTPIHREKEIGRWKVIEQELEKRGLPATGDRIGRSEAPKV</sequence>
<accession>A0ABR4BFT1</accession>
<evidence type="ECO:0000313" key="9">
    <source>
        <dbReference type="Proteomes" id="UP001590951"/>
    </source>
</evidence>
<evidence type="ECO:0000313" key="8">
    <source>
        <dbReference type="EMBL" id="KAL2056520.1"/>
    </source>
</evidence>
<reference evidence="8 9" key="1">
    <citation type="submission" date="2024-09" db="EMBL/GenBank/DDBJ databases">
        <title>Rethinking Asexuality: The Enigmatic Case of Functional Sexual Genes in Lepraria (Stereocaulaceae).</title>
        <authorList>
            <person name="Doellman M."/>
            <person name="Sun Y."/>
            <person name="Barcenas-Pena A."/>
            <person name="Lumbsch H.T."/>
            <person name="Grewe F."/>
        </authorList>
    </citation>
    <scope>NUCLEOTIDE SEQUENCE [LARGE SCALE GENOMIC DNA]</scope>
    <source>
        <strain evidence="8 9">Grewe 0041</strain>
    </source>
</reference>
<comment type="similarity">
    <text evidence="2">Belongs to the mitochondrion-specific ribosomal protein mL50 family.</text>
</comment>
<proteinExistence type="inferred from homology"/>
<feature type="region of interest" description="Disordered" evidence="7">
    <location>
        <begin position="237"/>
        <end position="277"/>
    </location>
</feature>
<evidence type="ECO:0000256" key="3">
    <source>
        <dbReference type="ARBA" id="ARBA00022980"/>
    </source>
</evidence>
<keyword evidence="3" id="KW-0689">Ribosomal protein</keyword>
<dbReference type="Pfam" id="PF10501">
    <property type="entry name" value="Ribosomal_L50"/>
    <property type="match status" value="1"/>
</dbReference>
<evidence type="ECO:0000256" key="4">
    <source>
        <dbReference type="ARBA" id="ARBA00023128"/>
    </source>
</evidence>
<keyword evidence="4" id="KW-0496">Mitochondrion</keyword>